<feature type="region of interest" description="Disordered" evidence="1">
    <location>
        <begin position="1"/>
        <end position="61"/>
    </location>
</feature>
<organism evidence="2 3">
    <name type="scientific">Portunus trituberculatus</name>
    <name type="common">Swimming crab</name>
    <name type="synonym">Neptunus trituberculatus</name>
    <dbReference type="NCBI Taxonomy" id="210409"/>
    <lineage>
        <taxon>Eukaryota</taxon>
        <taxon>Metazoa</taxon>
        <taxon>Ecdysozoa</taxon>
        <taxon>Arthropoda</taxon>
        <taxon>Crustacea</taxon>
        <taxon>Multicrustacea</taxon>
        <taxon>Malacostraca</taxon>
        <taxon>Eumalacostraca</taxon>
        <taxon>Eucarida</taxon>
        <taxon>Decapoda</taxon>
        <taxon>Pleocyemata</taxon>
        <taxon>Brachyura</taxon>
        <taxon>Eubrachyura</taxon>
        <taxon>Portunoidea</taxon>
        <taxon>Portunidae</taxon>
        <taxon>Portuninae</taxon>
        <taxon>Portunus</taxon>
    </lineage>
</organism>
<dbReference type="Proteomes" id="UP000324222">
    <property type="component" value="Unassembled WGS sequence"/>
</dbReference>
<accession>A0A5B7F4U7</accession>
<feature type="compositionally biased region" description="Polar residues" evidence="1">
    <location>
        <begin position="37"/>
        <end position="48"/>
    </location>
</feature>
<feature type="compositionally biased region" description="Low complexity" evidence="1">
    <location>
        <begin position="49"/>
        <end position="61"/>
    </location>
</feature>
<keyword evidence="3" id="KW-1185">Reference proteome</keyword>
<gene>
    <name evidence="2" type="ORF">E2C01_033145</name>
</gene>
<evidence type="ECO:0000256" key="1">
    <source>
        <dbReference type="SAM" id="MobiDB-lite"/>
    </source>
</evidence>
<sequence length="61" mass="6202">MRSHIQTTNSSSSSGGGFILPPSTATQARRSARTDASLPSTLSVPPDTSNSSHTSGSSLLL</sequence>
<reference evidence="2 3" key="1">
    <citation type="submission" date="2019-05" db="EMBL/GenBank/DDBJ databases">
        <title>Another draft genome of Portunus trituberculatus and its Hox gene families provides insights of decapod evolution.</title>
        <authorList>
            <person name="Jeong J.-H."/>
            <person name="Song I."/>
            <person name="Kim S."/>
            <person name="Choi T."/>
            <person name="Kim D."/>
            <person name="Ryu S."/>
            <person name="Kim W."/>
        </authorList>
    </citation>
    <scope>NUCLEOTIDE SEQUENCE [LARGE SCALE GENOMIC DNA]</scope>
    <source>
        <tissue evidence="2">Muscle</tissue>
    </source>
</reference>
<name>A0A5B7F4U7_PORTR</name>
<evidence type="ECO:0000313" key="2">
    <source>
        <dbReference type="EMBL" id="MPC39604.1"/>
    </source>
</evidence>
<dbReference type="AlphaFoldDB" id="A0A5B7F4U7"/>
<comment type="caution">
    <text evidence="2">The sequence shown here is derived from an EMBL/GenBank/DDBJ whole genome shotgun (WGS) entry which is preliminary data.</text>
</comment>
<evidence type="ECO:0000313" key="3">
    <source>
        <dbReference type="Proteomes" id="UP000324222"/>
    </source>
</evidence>
<protein>
    <submittedName>
        <fullName evidence="2">Uncharacterized protein</fullName>
    </submittedName>
</protein>
<dbReference type="EMBL" id="VSRR010004418">
    <property type="protein sequence ID" value="MPC39604.1"/>
    <property type="molecule type" value="Genomic_DNA"/>
</dbReference>
<proteinExistence type="predicted"/>